<accession>A0ABP6H2W5</accession>
<organism evidence="6 7">
    <name type="scientific">Actinocorallia aurantiaca</name>
    <dbReference type="NCBI Taxonomy" id="46204"/>
    <lineage>
        <taxon>Bacteria</taxon>
        <taxon>Bacillati</taxon>
        <taxon>Actinomycetota</taxon>
        <taxon>Actinomycetes</taxon>
        <taxon>Streptosporangiales</taxon>
        <taxon>Thermomonosporaceae</taxon>
        <taxon>Actinocorallia</taxon>
    </lineage>
</organism>
<dbReference type="Proteomes" id="UP001501842">
    <property type="component" value="Unassembled WGS sequence"/>
</dbReference>
<dbReference type="Pfam" id="PF00041">
    <property type="entry name" value="fn3"/>
    <property type="match status" value="1"/>
</dbReference>
<dbReference type="Gene3D" id="3.20.20.80">
    <property type="entry name" value="Glycosidases"/>
    <property type="match status" value="1"/>
</dbReference>
<dbReference type="SMART" id="SM00060">
    <property type="entry name" value="FN3"/>
    <property type="match status" value="1"/>
</dbReference>
<keyword evidence="1" id="KW-0326">Glycosidase</keyword>
<evidence type="ECO:0000259" key="5">
    <source>
        <dbReference type="SMART" id="SM00060"/>
    </source>
</evidence>
<dbReference type="EMBL" id="BAAATZ010000029">
    <property type="protein sequence ID" value="GAA2735303.1"/>
    <property type="molecule type" value="Genomic_DNA"/>
</dbReference>
<keyword evidence="4" id="KW-0472">Membrane</keyword>
<dbReference type="InterPro" id="IPR013783">
    <property type="entry name" value="Ig-like_fold"/>
</dbReference>
<dbReference type="PANTHER" id="PTHR42976:SF1">
    <property type="entry name" value="GH18 DOMAIN-CONTAINING PROTEIN-RELATED"/>
    <property type="match status" value="1"/>
</dbReference>
<evidence type="ECO:0000256" key="4">
    <source>
        <dbReference type="SAM" id="Phobius"/>
    </source>
</evidence>
<gene>
    <name evidence="6" type="ORF">GCM10010439_59750</name>
</gene>
<evidence type="ECO:0000256" key="2">
    <source>
        <dbReference type="ARBA" id="ARBA00023326"/>
    </source>
</evidence>
<comment type="caution">
    <text evidence="6">The sequence shown here is derived from an EMBL/GenBank/DDBJ whole genome shotgun (WGS) entry which is preliminary data.</text>
</comment>
<feature type="compositionally biased region" description="Low complexity" evidence="3">
    <location>
        <begin position="46"/>
        <end position="62"/>
    </location>
</feature>
<feature type="region of interest" description="Disordered" evidence="3">
    <location>
        <begin position="30"/>
        <end position="69"/>
    </location>
</feature>
<keyword evidence="7" id="KW-1185">Reference proteome</keyword>
<evidence type="ECO:0000313" key="6">
    <source>
        <dbReference type="EMBL" id="GAA2735303.1"/>
    </source>
</evidence>
<keyword evidence="2" id="KW-0624">Polysaccharide degradation</keyword>
<dbReference type="RefSeq" id="WP_344455305.1">
    <property type="nucleotide sequence ID" value="NZ_BAAATZ010000029.1"/>
</dbReference>
<dbReference type="SUPFAM" id="SSF51445">
    <property type="entry name" value="(Trans)glycosidases"/>
    <property type="match status" value="1"/>
</dbReference>
<dbReference type="Gene3D" id="2.60.40.10">
    <property type="entry name" value="Immunoglobulins"/>
    <property type="match status" value="1"/>
</dbReference>
<reference evidence="7" key="1">
    <citation type="journal article" date="2019" name="Int. J. Syst. Evol. Microbiol.">
        <title>The Global Catalogue of Microorganisms (GCM) 10K type strain sequencing project: providing services to taxonomists for standard genome sequencing and annotation.</title>
        <authorList>
            <consortium name="The Broad Institute Genomics Platform"/>
            <consortium name="The Broad Institute Genome Sequencing Center for Infectious Disease"/>
            <person name="Wu L."/>
            <person name="Ma J."/>
        </authorList>
    </citation>
    <scope>NUCLEOTIDE SEQUENCE [LARGE SCALE GENOMIC DNA]</scope>
    <source>
        <strain evidence="7">JCM 8201</strain>
    </source>
</reference>
<keyword evidence="4" id="KW-0812">Transmembrane</keyword>
<evidence type="ECO:0000256" key="3">
    <source>
        <dbReference type="SAM" id="MobiDB-lite"/>
    </source>
</evidence>
<keyword evidence="2" id="KW-0119">Carbohydrate metabolism</keyword>
<dbReference type="InterPro" id="IPR052750">
    <property type="entry name" value="GH18_Chitinase"/>
</dbReference>
<feature type="transmembrane region" description="Helical" evidence="4">
    <location>
        <begin position="6"/>
        <end position="29"/>
    </location>
</feature>
<keyword evidence="4" id="KW-1133">Transmembrane helix</keyword>
<evidence type="ECO:0000256" key="1">
    <source>
        <dbReference type="ARBA" id="ARBA00023295"/>
    </source>
</evidence>
<protein>
    <recommendedName>
        <fullName evidence="5">Fibronectin type-III domain-containing protein</fullName>
    </recommendedName>
</protein>
<evidence type="ECO:0000313" key="7">
    <source>
        <dbReference type="Proteomes" id="UP001501842"/>
    </source>
</evidence>
<dbReference type="CDD" id="cd00063">
    <property type="entry name" value="FN3"/>
    <property type="match status" value="1"/>
</dbReference>
<dbReference type="InterPro" id="IPR003961">
    <property type="entry name" value="FN3_dom"/>
</dbReference>
<dbReference type="InterPro" id="IPR036116">
    <property type="entry name" value="FN3_sf"/>
</dbReference>
<feature type="domain" description="Fibronectin type-III" evidence="5">
    <location>
        <begin position="70"/>
        <end position="141"/>
    </location>
</feature>
<proteinExistence type="predicted"/>
<dbReference type="SUPFAM" id="SSF49265">
    <property type="entry name" value="Fibronectin type III"/>
    <property type="match status" value="1"/>
</dbReference>
<name>A0ABP6H2W5_9ACTN</name>
<keyword evidence="1" id="KW-0378">Hydrolase</keyword>
<sequence length="446" mass="47387">MRRVDLGIGVVAGIVAGGIGAGTVVALTADGREDKEPRSAAASQTPEATEAEPFAAEQPALPKQSKKTRLPAVPAVPVTDIDASTVALRWGSSGGNVTGYRVYDGTKLLAAGNGNKLEIKGLKACRSYRLEVVAFNAQGESKRRTLQLKTRGCTPSAGNPTATAYLHLGWGRPPEVKTVMRETGIRSFTMAFVLSGGGCDPAWDGSRPLRGGVDARTIADIKEAGGSVQISFGGWSGRKLGPACSSPEEYAAAVQKVIDAHGPAAVDFDMENDDELKDAAVQDRILRGLKIVKRDNPGIKVVITMSTGKDGPDTWGLRLIRQAKALGVDVDNYTIMPFNFNGSDLYADTVGAAEGLKRALTSTWGWSDRTAYSRMGISGMNGHSDQKEVTTPATWKAIRDWSSARGLGRLAFWSVNRDRPCPGDVVSTCSGVDQTPWQFTRITAGF</sequence>
<dbReference type="CDD" id="cd06543">
    <property type="entry name" value="GH18_PF-ChiA-like"/>
    <property type="match status" value="1"/>
</dbReference>
<dbReference type="PANTHER" id="PTHR42976">
    <property type="entry name" value="BIFUNCTIONAL CHITINASE/LYSOZYME-RELATED"/>
    <property type="match status" value="1"/>
</dbReference>
<dbReference type="InterPro" id="IPR017853">
    <property type="entry name" value="GH"/>
</dbReference>